<dbReference type="InterPro" id="IPR046150">
    <property type="entry name" value="DUF6152"/>
</dbReference>
<dbReference type="EMBL" id="WTYV01000001">
    <property type="protein sequence ID" value="MXO70442.1"/>
    <property type="molecule type" value="Genomic_DNA"/>
</dbReference>
<dbReference type="RefSeq" id="WP_160770362.1">
    <property type="nucleotide sequence ID" value="NZ_WTYV01000001.1"/>
</dbReference>
<dbReference type="OrthoDB" id="8420938at2"/>
<evidence type="ECO:0000256" key="1">
    <source>
        <dbReference type="SAM" id="SignalP"/>
    </source>
</evidence>
<keyword evidence="3" id="KW-1185">Reference proteome</keyword>
<dbReference type="Proteomes" id="UP000466966">
    <property type="component" value="Unassembled WGS sequence"/>
</dbReference>
<dbReference type="Pfam" id="PF19649">
    <property type="entry name" value="DUF6152"/>
    <property type="match status" value="1"/>
</dbReference>
<dbReference type="AlphaFoldDB" id="A0A844YTK4"/>
<feature type="signal peptide" evidence="1">
    <location>
        <begin position="1"/>
        <end position="24"/>
    </location>
</feature>
<feature type="chain" id="PRO_5033042608" evidence="1">
    <location>
        <begin position="25"/>
        <end position="135"/>
    </location>
</feature>
<accession>A0A844YTK4</accession>
<gene>
    <name evidence="2" type="ORF">GRI99_02205</name>
</gene>
<name>A0A844YTK4_9SPHN</name>
<organism evidence="2 3">
    <name type="scientific">Alteraurantiacibacter buctensis</name>
    <dbReference type="NCBI Taxonomy" id="1503981"/>
    <lineage>
        <taxon>Bacteria</taxon>
        <taxon>Pseudomonadati</taxon>
        <taxon>Pseudomonadota</taxon>
        <taxon>Alphaproteobacteria</taxon>
        <taxon>Sphingomonadales</taxon>
        <taxon>Erythrobacteraceae</taxon>
        <taxon>Alteraurantiacibacter</taxon>
    </lineage>
</organism>
<evidence type="ECO:0000313" key="2">
    <source>
        <dbReference type="EMBL" id="MXO70442.1"/>
    </source>
</evidence>
<protein>
    <submittedName>
        <fullName evidence="2">Uncharacterized protein</fullName>
    </submittedName>
</protein>
<sequence length="135" mass="14839">MKSTIIRRGLLACAVAVASVATLAIPGSAHHSTAMFAWGTSTRLDNMTVDRWEWTNPHTFLYAHSADGTRYAFEGMSPNHLVRYGWSRRSLQPGQVISLTHYALRDGRNGGFNVTVTLPNGTTLNQFGESGSRTR</sequence>
<keyword evidence="1" id="KW-0732">Signal</keyword>
<evidence type="ECO:0000313" key="3">
    <source>
        <dbReference type="Proteomes" id="UP000466966"/>
    </source>
</evidence>
<reference evidence="2 3" key="1">
    <citation type="submission" date="2019-12" db="EMBL/GenBank/DDBJ databases">
        <title>Genomic-based taxomic classification of the family Erythrobacteraceae.</title>
        <authorList>
            <person name="Xu L."/>
        </authorList>
    </citation>
    <scope>NUCLEOTIDE SEQUENCE [LARGE SCALE GENOMIC DNA]</scope>
    <source>
        <strain evidence="2 3">M0322</strain>
    </source>
</reference>
<proteinExistence type="predicted"/>
<comment type="caution">
    <text evidence="2">The sequence shown here is derived from an EMBL/GenBank/DDBJ whole genome shotgun (WGS) entry which is preliminary data.</text>
</comment>